<feature type="repeat" description="ANK" evidence="6">
    <location>
        <begin position="103"/>
        <end position="135"/>
    </location>
</feature>
<dbReference type="EMBL" id="JAPMOS010000006">
    <property type="protein sequence ID" value="KAJ4461719.1"/>
    <property type="molecule type" value="Genomic_DNA"/>
</dbReference>
<evidence type="ECO:0000256" key="7">
    <source>
        <dbReference type="PROSITE-ProRule" id="PRU00091"/>
    </source>
</evidence>
<feature type="repeat" description="ANK" evidence="6">
    <location>
        <begin position="518"/>
        <end position="546"/>
    </location>
</feature>
<evidence type="ECO:0000313" key="10">
    <source>
        <dbReference type="EMBL" id="KAJ4461719.1"/>
    </source>
</evidence>
<gene>
    <name evidence="10" type="ORF">PAPYR_1851</name>
</gene>
<feature type="compositionally biased region" description="Low complexity" evidence="8">
    <location>
        <begin position="622"/>
        <end position="639"/>
    </location>
</feature>
<evidence type="ECO:0000256" key="6">
    <source>
        <dbReference type="PROSITE-ProRule" id="PRU00023"/>
    </source>
</evidence>
<feature type="region of interest" description="Disordered" evidence="8">
    <location>
        <begin position="622"/>
        <end position="689"/>
    </location>
</feature>
<organism evidence="10 11">
    <name type="scientific">Paratrimastix pyriformis</name>
    <dbReference type="NCBI Taxonomy" id="342808"/>
    <lineage>
        <taxon>Eukaryota</taxon>
        <taxon>Metamonada</taxon>
        <taxon>Preaxostyla</taxon>
        <taxon>Paratrimastigidae</taxon>
        <taxon>Paratrimastix</taxon>
    </lineage>
</organism>
<keyword evidence="5 6" id="KW-0040">ANK repeat</keyword>
<name>A0ABQ8UWI5_9EUKA</name>
<dbReference type="InterPro" id="IPR013083">
    <property type="entry name" value="Znf_RING/FYVE/PHD"/>
</dbReference>
<dbReference type="InterPro" id="IPR017455">
    <property type="entry name" value="Znf_FYVE-rel"/>
</dbReference>
<dbReference type="SMART" id="SM00064">
    <property type="entry name" value="FYVE"/>
    <property type="match status" value="1"/>
</dbReference>
<reference evidence="10" key="1">
    <citation type="journal article" date="2022" name="bioRxiv">
        <title>Genomics of Preaxostyla Flagellates Illuminates Evolutionary Transitions and the Path Towards Mitochondrial Loss.</title>
        <authorList>
            <person name="Novak L.V.F."/>
            <person name="Treitli S.C."/>
            <person name="Pyrih J."/>
            <person name="Halakuc P."/>
            <person name="Pipaliya S.V."/>
            <person name="Vacek V."/>
            <person name="Brzon O."/>
            <person name="Soukal P."/>
            <person name="Eme L."/>
            <person name="Dacks J.B."/>
            <person name="Karnkowska A."/>
            <person name="Elias M."/>
            <person name="Hampl V."/>
        </authorList>
    </citation>
    <scope>NUCLEOTIDE SEQUENCE</scope>
    <source>
        <strain evidence="10">RCP-MX</strain>
    </source>
</reference>
<dbReference type="InterPro" id="IPR011011">
    <property type="entry name" value="Znf_FYVE_PHD"/>
</dbReference>
<dbReference type="SUPFAM" id="SSF57903">
    <property type="entry name" value="FYVE/PHD zinc finger"/>
    <property type="match status" value="1"/>
</dbReference>
<feature type="repeat" description="ANK" evidence="6">
    <location>
        <begin position="1205"/>
        <end position="1237"/>
    </location>
</feature>
<evidence type="ECO:0000256" key="1">
    <source>
        <dbReference type="ARBA" id="ARBA00022723"/>
    </source>
</evidence>
<feature type="compositionally biased region" description="Low complexity" evidence="8">
    <location>
        <begin position="657"/>
        <end position="672"/>
    </location>
</feature>
<keyword evidence="11" id="KW-1185">Reference proteome</keyword>
<dbReference type="Proteomes" id="UP001141327">
    <property type="component" value="Unassembled WGS sequence"/>
</dbReference>
<feature type="repeat" description="ANK" evidence="6">
    <location>
        <begin position="33"/>
        <end position="65"/>
    </location>
</feature>
<dbReference type="PROSITE" id="PS50178">
    <property type="entry name" value="ZF_FYVE"/>
    <property type="match status" value="1"/>
</dbReference>
<feature type="compositionally biased region" description="Pro residues" evidence="8">
    <location>
        <begin position="455"/>
        <end position="497"/>
    </location>
</feature>
<dbReference type="PROSITE" id="PS50088">
    <property type="entry name" value="ANK_REPEAT"/>
    <property type="match status" value="6"/>
</dbReference>
<feature type="repeat" description="ANK" evidence="6">
    <location>
        <begin position="1101"/>
        <end position="1136"/>
    </location>
</feature>
<evidence type="ECO:0000256" key="3">
    <source>
        <dbReference type="ARBA" id="ARBA00022771"/>
    </source>
</evidence>
<dbReference type="PRINTS" id="PR01415">
    <property type="entry name" value="ANKYRIN"/>
</dbReference>
<dbReference type="SMART" id="SM00248">
    <property type="entry name" value="ANK"/>
    <property type="match status" value="15"/>
</dbReference>
<keyword evidence="4" id="KW-0862">Zinc</keyword>
<dbReference type="PROSITE" id="PS50297">
    <property type="entry name" value="ANK_REP_REGION"/>
    <property type="match status" value="6"/>
</dbReference>
<feature type="region of interest" description="Disordered" evidence="8">
    <location>
        <begin position="738"/>
        <end position="840"/>
    </location>
</feature>
<feature type="repeat" description="ANK" evidence="6">
    <location>
        <begin position="1238"/>
        <end position="1270"/>
    </location>
</feature>
<proteinExistence type="predicted"/>
<feature type="domain" description="FYVE-type" evidence="9">
    <location>
        <begin position="1343"/>
        <end position="1403"/>
    </location>
</feature>
<dbReference type="PANTHER" id="PTHR24126">
    <property type="entry name" value="ANKYRIN REPEAT, PH AND SEC7 DOMAIN CONTAINING PROTEIN SECG-RELATED"/>
    <property type="match status" value="1"/>
</dbReference>
<dbReference type="Pfam" id="PF01363">
    <property type="entry name" value="FYVE"/>
    <property type="match status" value="1"/>
</dbReference>
<dbReference type="PANTHER" id="PTHR24126:SF14">
    <property type="entry name" value="ANK_REP_REGION DOMAIN-CONTAINING PROTEIN"/>
    <property type="match status" value="1"/>
</dbReference>
<evidence type="ECO:0000256" key="4">
    <source>
        <dbReference type="ARBA" id="ARBA00022833"/>
    </source>
</evidence>
<feature type="region of interest" description="Disordered" evidence="8">
    <location>
        <begin position="347"/>
        <end position="502"/>
    </location>
</feature>
<evidence type="ECO:0000256" key="2">
    <source>
        <dbReference type="ARBA" id="ARBA00022737"/>
    </source>
</evidence>
<dbReference type="SUPFAM" id="SSF48403">
    <property type="entry name" value="Ankyrin repeat"/>
    <property type="match status" value="3"/>
</dbReference>
<protein>
    <submittedName>
        <fullName evidence="10">Darpin-darpin Rigid Fusion</fullName>
    </submittedName>
</protein>
<accession>A0ABQ8UWI5</accession>
<evidence type="ECO:0000256" key="8">
    <source>
        <dbReference type="SAM" id="MobiDB-lite"/>
    </source>
</evidence>
<dbReference type="CDD" id="cd00065">
    <property type="entry name" value="FYVE_like_SF"/>
    <property type="match status" value="1"/>
</dbReference>
<comment type="caution">
    <text evidence="10">The sequence shown here is derived from an EMBL/GenBank/DDBJ whole genome shotgun (WGS) entry which is preliminary data.</text>
</comment>
<feature type="region of interest" description="Disordered" evidence="8">
    <location>
        <begin position="219"/>
        <end position="241"/>
    </location>
</feature>
<dbReference type="Gene3D" id="3.30.40.10">
    <property type="entry name" value="Zinc/RING finger domain, C3HC4 (zinc finger)"/>
    <property type="match status" value="1"/>
</dbReference>
<feature type="compositionally biased region" description="Basic and acidic residues" evidence="8">
    <location>
        <begin position="229"/>
        <end position="241"/>
    </location>
</feature>
<evidence type="ECO:0000259" key="9">
    <source>
        <dbReference type="PROSITE" id="PS50178"/>
    </source>
</evidence>
<keyword evidence="2" id="KW-0677">Repeat</keyword>
<sequence>MWAQLLMQPPVQAEEFRRFFKDRPETIEEKDLRGWTPLQCAVEASDPELADTLLQLGADVHTIGAGGETLLHRAVRVPFTAKSLDILGLILKAGVQPNLPDGAGETPLHLAALAGCAPYISTLLAEGADPCVTENALGWTPLHHAVAAGSQEAVEALCAHSPALLLAIGDREGRTPLHYLGAGAPQALAFLRGVLSAEEHALSDLPARVAEWLADDVARLPPAPPPAPDQERESWRDKRADQAPPSFAAIVAACPKLGSLPEGIATGERDTTGRGTMGPLWRLHRLEELLARRPMHVTAGGALTMGDPVGEEAPVPPPSVPLLAGEALEAAMQRDVAMAQAVLLYAPDDDAQPDPGTPPPAVATWPDTGASQEPASPADSDLRSLFFRSPQRPPPSAPLAALAEAPPLSPPFGRHPAEGAPNRSPASPAIMVMGQPFSLSAMARTGPSGGSPAAPHDPPATPARPTPGGDPPVPCPVPSPLGSPVASPPPHSSPSPSPSVVERRALSRTALVNQADAHGHTALHLAALRGHLDMAQLLLAQGAAIDGPFFGGAADAAAASAAAAAAAAPTEEQLRAPTPLCIALLGTLPEMVRLLVARGAALVVPRWMVAGLLGLAHPDGPAASPAAGAVGSPAPGDPDTLAPEPPALSDPLSEASLAQQRRAARLQQQQQAGPAVLHSEGPADRPAPWWRQGVPALARLGGDLGRGVSVLHLVAATGDVAMLAVLTAALGLDPPAADRAAAEPQEGNGPQEPSGRQGAESTSPQPSSPSPSPSPSTAADRPADDGEGEGLPPGASVLDSPRPPARTRPASSSLVAPEPRLPTTPEDDDQAEGRASPAVGAVAQGNSEDGAAHADHGAPLAGPPSRRLDQAVRIITSFLFEADPAPLALAAWGGHALCCEHLVELEARCIRHLLGPDAAPAPAPSAVEGAFSDAKQPAVAGSEAEAPPLLAGPLFGALLAGVPGLAARLAEAVMPSSLSCCPPVGPGQEPAAGTTTEAFVLSPRAALARALRALTVPGLLGLPGGRQGHTAAHLAAWRGQGPVMAALIEAARLSFVAQAVATAEQRVDGSAPQEDQQQQQQDDLRAIQSRVAGLFDATDKDGATPLHLAARSPEGGAAEIVPLLLQAGALVDKRDRTGSTVLHYAAAQAALGPDLLQELLCRARDPNIPDAHMATPLHRACATGRWATAEAFLQAGAMARPPDAHGETPLHLVARNGPASLIAALVAHGASPDFANETGQSALHIAATRGRHRAVERLLELGADPNAQDAIRWTPLHYACVPAEPHPRVIRALILAGANTLVFAPDGTLPLGMLSNPSYRDQAEELARHIEARVVAAPPVAPESEAQACKRCGQSFSFLSRKTGCRACGQIFCRACCEGEAPLHVFGLAKPVRLCVGCMKVAAASVRLAEQRIGLGLPLRAPLIPGLATASGGPGAEGRLPLALNPHASAAQAQEERLLSLLDHRVLVRERPHIRHPPTQLLLLLPGLH</sequence>
<keyword evidence="3 7" id="KW-0863">Zinc-finger</keyword>
<keyword evidence="1" id="KW-0479">Metal-binding</keyword>
<dbReference type="InterPro" id="IPR036770">
    <property type="entry name" value="Ankyrin_rpt-contain_sf"/>
</dbReference>
<dbReference type="Gene3D" id="1.25.40.20">
    <property type="entry name" value="Ankyrin repeat-containing domain"/>
    <property type="match status" value="5"/>
</dbReference>
<dbReference type="InterPro" id="IPR000306">
    <property type="entry name" value="Znf_FYVE"/>
</dbReference>
<dbReference type="InterPro" id="IPR002110">
    <property type="entry name" value="Ankyrin_rpt"/>
</dbReference>
<dbReference type="Pfam" id="PF00023">
    <property type="entry name" value="Ank"/>
    <property type="match status" value="2"/>
</dbReference>
<evidence type="ECO:0000313" key="11">
    <source>
        <dbReference type="Proteomes" id="UP001141327"/>
    </source>
</evidence>
<dbReference type="Pfam" id="PF12796">
    <property type="entry name" value="Ank_2"/>
    <property type="match status" value="3"/>
</dbReference>
<evidence type="ECO:0000256" key="5">
    <source>
        <dbReference type="ARBA" id="ARBA00023043"/>
    </source>
</evidence>